<name>A0ABV1QE58_STRMI</name>
<accession>A0ABV1QE58</accession>
<dbReference type="RefSeq" id="WP_350241463.1">
    <property type="nucleotide sequence ID" value="NZ_JBEJUE010000060.1"/>
</dbReference>
<feature type="chain" id="PRO_5046396241" description="Secreted protein" evidence="2">
    <location>
        <begin position="25"/>
        <end position="102"/>
    </location>
</feature>
<evidence type="ECO:0000313" key="3">
    <source>
        <dbReference type="EMBL" id="MER0429452.1"/>
    </source>
</evidence>
<feature type="region of interest" description="Disordered" evidence="1">
    <location>
        <begin position="19"/>
        <end position="40"/>
    </location>
</feature>
<sequence>MRTALAVTGLALIGALAGSGTASADDGGTPPTQGSLDAGSPFANTLITAPWQVCSASVSADKSDGFGDCDNSNISIDSGGAVNHNQDLNGIVAREWVVSPTD</sequence>
<evidence type="ECO:0000313" key="4">
    <source>
        <dbReference type="Proteomes" id="UP001456562"/>
    </source>
</evidence>
<keyword evidence="2" id="KW-0732">Signal</keyword>
<feature type="compositionally biased region" description="Low complexity" evidence="1">
    <location>
        <begin position="19"/>
        <end position="29"/>
    </location>
</feature>
<protein>
    <recommendedName>
        <fullName evidence="5">Secreted protein</fullName>
    </recommendedName>
</protein>
<evidence type="ECO:0000256" key="1">
    <source>
        <dbReference type="SAM" id="MobiDB-lite"/>
    </source>
</evidence>
<keyword evidence="4" id="KW-1185">Reference proteome</keyword>
<dbReference type="Proteomes" id="UP001456562">
    <property type="component" value="Unassembled WGS sequence"/>
</dbReference>
<proteinExistence type="predicted"/>
<feature type="signal peptide" evidence="2">
    <location>
        <begin position="1"/>
        <end position="24"/>
    </location>
</feature>
<reference evidence="3 4" key="1">
    <citation type="submission" date="2024-01" db="EMBL/GenBank/DDBJ databases">
        <title>Metagenomic exploration of the rhizosphere soil microbial community and their significance in facilitating the development of wild simulated ginseng.</title>
        <authorList>
            <person name="Huang J."/>
        </authorList>
    </citation>
    <scope>NUCLEOTIDE SEQUENCE [LARGE SCALE GENOMIC DNA]</scope>
    <source>
        <strain evidence="3 4">WY141</strain>
    </source>
</reference>
<comment type="caution">
    <text evidence="3">The sequence shown here is derived from an EMBL/GenBank/DDBJ whole genome shotgun (WGS) entry which is preliminary data.</text>
</comment>
<organism evidence="3 4">
    <name type="scientific">Streptomyces microflavus</name>
    <name type="common">Streptomyces lipmanii</name>
    <dbReference type="NCBI Taxonomy" id="1919"/>
    <lineage>
        <taxon>Bacteria</taxon>
        <taxon>Bacillati</taxon>
        <taxon>Actinomycetota</taxon>
        <taxon>Actinomycetes</taxon>
        <taxon>Kitasatosporales</taxon>
        <taxon>Streptomycetaceae</taxon>
        <taxon>Streptomyces</taxon>
    </lineage>
</organism>
<dbReference type="EMBL" id="JBEJUE010000060">
    <property type="protein sequence ID" value="MER0429452.1"/>
    <property type="molecule type" value="Genomic_DNA"/>
</dbReference>
<gene>
    <name evidence="3" type="ORF">ABR748_35440</name>
</gene>
<evidence type="ECO:0008006" key="5">
    <source>
        <dbReference type="Google" id="ProtNLM"/>
    </source>
</evidence>
<evidence type="ECO:0000256" key="2">
    <source>
        <dbReference type="SAM" id="SignalP"/>
    </source>
</evidence>